<protein>
    <submittedName>
        <fullName evidence="2">DUF1266 domain-containing protein</fullName>
    </submittedName>
</protein>
<accession>A0ABS8YHY5</accession>
<dbReference type="Pfam" id="PF06889">
    <property type="entry name" value="DUF1266"/>
    <property type="match status" value="1"/>
</dbReference>
<evidence type="ECO:0000313" key="3">
    <source>
        <dbReference type="Proteomes" id="UP001199916"/>
    </source>
</evidence>
<comment type="caution">
    <text evidence="2">The sequence shown here is derived from an EMBL/GenBank/DDBJ whole genome shotgun (WGS) entry which is preliminary data.</text>
</comment>
<feature type="domain" description="DUF1266" evidence="1">
    <location>
        <begin position="57"/>
        <end position="201"/>
    </location>
</feature>
<evidence type="ECO:0000259" key="1">
    <source>
        <dbReference type="Pfam" id="PF06889"/>
    </source>
</evidence>
<dbReference type="Proteomes" id="UP001199916">
    <property type="component" value="Unassembled WGS sequence"/>
</dbReference>
<dbReference type="EMBL" id="JAJNBZ010000003">
    <property type="protein sequence ID" value="MCE5169134.1"/>
    <property type="molecule type" value="Genomic_DNA"/>
</dbReference>
<reference evidence="2 3" key="1">
    <citation type="submission" date="2021-11" db="EMBL/GenBank/DDBJ databases">
        <title>Draft genome sequence of Paenibacillus profundus YoMME, a new Gram-positive bacteria with exoelectrogenic properties.</title>
        <authorList>
            <person name="Hubenova Y."/>
            <person name="Hubenova E."/>
            <person name="Manasiev Y."/>
            <person name="Peykov S."/>
            <person name="Mitov M."/>
        </authorList>
    </citation>
    <scope>NUCLEOTIDE SEQUENCE [LARGE SCALE GENOMIC DNA]</scope>
    <source>
        <strain evidence="2 3">YoMME</strain>
    </source>
</reference>
<name>A0ABS8YHY5_9BACL</name>
<sequence length="228" mass="26342">MGWFSRKPSFYEMNKLPENEEKLMCFGSVLVSNNHVYSQASILNFEEKYRETYINGLAEMWEIVDSATAKETIEWLLNEGHRTKYNDIILEIIKSKGRPEGIEQEIVDSFNEGCKTLFSVSKGKVKFTSPEDIVNFKTMEAWDYERVGFLARTCCFLNYITREEAMSYLQTVAKLSSKAYPDWEAYMVGFLLGRSVSFSSDIYGLALSAEELIKGKKYVLNKYPLNTF</sequence>
<gene>
    <name evidence="2" type="ORF">LQV63_07415</name>
</gene>
<proteinExistence type="predicted"/>
<organism evidence="2 3">
    <name type="scientific">Paenibacillus profundus</name>
    <dbReference type="NCBI Taxonomy" id="1173085"/>
    <lineage>
        <taxon>Bacteria</taxon>
        <taxon>Bacillati</taxon>
        <taxon>Bacillota</taxon>
        <taxon>Bacilli</taxon>
        <taxon>Bacillales</taxon>
        <taxon>Paenibacillaceae</taxon>
        <taxon>Paenibacillus</taxon>
    </lineage>
</organism>
<evidence type="ECO:0000313" key="2">
    <source>
        <dbReference type="EMBL" id="MCE5169134.1"/>
    </source>
</evidence>
<keyword evidence="3" id="KW-1185">Reference proteome</keyword>
<dbReference type="InterPro" id="IPR009677">
    <property type="entry name" value="DUF1266"/>
</dbReference>
<dbReference type="RefSeq" id="WP_233696202.1">
    <property type="nucleotide sequence ID" value="NZ_JAJNBZ010000003.1"/>
</dbReference>